<dbReference type="RefSeq" id="WP_377714029.1">
    <property type="nucleotide sequence ID" value="NZ_JBHTJM010000006.1"/>
</dbReference>
<keyword evidence="2 8" id="KW-0813">Transport</keyword>
<reference evidence="10" key="1">
    <citation type="journal article" date="2019" name="Int. J. Syst. Evol. Microbiol.">
        <title>The Global Catalogue of Microorganisms (GCM) 10K type strain sequencing project: providing services to taxonomists for standard genome sequencing and annotation.</title>
        <authorList>
            <consortium name="The Broad Institute Genomics Platform"/>
            <consortium name="The Broad Institute Genome Sequencing Center for Infectious Disease"/>
            <person name="Wu L."/>
            <person name="Ma J."/>
        </authorList>
    </citation>
    <scope>NUCLEOTIDE SEQUENCE [LARGE SCALE GENOMIC DNA]</scope>
    <source>
        <strain evidence="10">CCUG 62114</strain>
    </source>
</reference>
<proteinExistence type="inferred from homology"/>
<comment type="caution">
    <text evidence="9">The sequence shown here is derived from an EMBL/GenBank/DDBJ whole genome shotgun (WGS) entry which is preliminary data.</text>
</comment>
<comment type="subcellular location">
    <subcellularLocation>
        <location evidence="8">Cell membrane</location>
        <topology evidence="8">Single-pass membrane protein</topology>
    </subcellularLocation>
    <subcellularLocation>
        <location evidence="1">Membrane</location>
    </subcellularLocation>
</comment>
<keyword evidence="3 8" id="KW-0812">Transmembrane</keyword>
<evidence type="ECO:0000256" key="5">
    <source>
        <dbReference type="ARBA" id="ARBA00022989"/>
    </source>
</evidence>
<dbReference type="HAMAP" id="MF_00422">
    <property type="entry name" value="SecE"/>
    <property type="match status" value="1"/>
</dbReference>
<comment type="similarity">
    <text evidence="8">Belongs to the SecE/SEC61-gamma family.</text>
</comment>
<name>A0ABW3I0P7_9FLAO</name>
<evidence type="ECO:0000256" key="6">
    <source>
        <dbReference type="ARBA" id="ARBA00023010"/>
    </source>
</evidence>
<dbReference type="EMBL" id="JBHTJM010000006">
    <property type="protein sequence ID" value="MFD0963375.1"/>
    <property type="molecule type" value="Genomic_DNA"/>
</dbReference>
<dbReference type="InterPro" id="IPR001901">
    <property type="entry name" value="Translocase_SecE/Sec61-g"/>
</dbReference>
<dbReference type="Gene3D" id="1.20.5.1030">
    <property type="entry name" value="Preprotein translocase secy subunit"/>
    <property type="match status" value="1"/>
</dbReference>
<evidence type="ECO:0000256" key="4">
    <source>
        <dbReference type="ARBA" id="ARBA00022927"/>
    </source>
</evidence>
<protein>
    <recommendedName>
        <fullName evidence="8">Protein translocase subunit SecE</fullName>
    </recommendedName>
</protein>
<dbReference type="InterPro" id="IPR005807">
    <property type="entry name" value="SecE_bac"/>
</dbReference>
<evidence type="ECO:0000256" key="8">
    <source>
        <dbReference type="HAMAP-Rule" id="MF_00422"/>
    </source>
</evidence>
<feature type="transmembrane region" description="Helical" evidence="8">
    <location>
        <begin position="29"/>
        <end position="53"/>
    </location>
</feature>
<evidence type="ECO:0000313" key="10">
    <source>
        <dbReference type="Proteomes" id="UP001596997"/>
    </source>
</evidence>
<dbReference type="InterPro" id="IPR038379">
    <property type="entry name" value="SecE_sf"/>
</dbReference>
<keyword evidence="8" id="KW-1003">Cell membrane</keyword>
<evidence type="ECO:0000256" key="3">
    <source>
        <dbReference type="ARBA" id="ARBA00022692"/>
    </source>
</evidence>
<keyword evidence="4 8" id="KW-0653">Protein transport</keyword>
<evidence type="ECO:0000256" key="2">
    <source>
        <dbReference type="ARBA" id="ARBA00022448"/>
    </source>
</evidence>
<keyword evidence="6 8" id="KW-0811">Translocation</keyword>
<gene>
    <name evidence="8 9" type="primary">secE</name>
    <name evidence="9" type="ORF">ACFQ1O_05105</name>
</gene>
<evidence type="ECO:0000256" key="7">
    <source>
        <dbReference type="ARBA" id="ARBA00023136"/>
    </source>
</evidence>
<keyword evidence="10" id="KW-1185">Reference proteome</keyword>
<keyword evidence="5 8" id="KW-1133">Transmembrane helix</keyword>
<organism evidence="9 10">
    <name type="scientific">Pseudofulvibacter geojedonensis</name>
    <dbReference type="NCBI Taxonomy" id="1123758"/>
    <lineage>
        <taxon>Bacteria</taxon>
        <taxon>Pseudomonadati</taxon>
        <taxon>Bacteroidota</taxon>
        <taxon>Flavobacteriia</taxon>
        <taxon>Flavobacteriales</taxon>
        <taxon>Flavobacteriaceae</taxon>
        <taxon>Pseudofulvibacter</taxon>
    </lineage>
</organism>
<evidence type="ECO:0000256" key="1">
    <source>
        <dbReference type="ARBA" id="ARBA00004370"/>
    </source>
</evidence>
<dbReference type="Pfam" id="PF00584">
    <property type="entry name" value="SecE"/>
    <property type="match status" value="1"/>
</dbReference>
<keyword evidence="7 8" id="KW-0472">Membrane</keyword>
<dbReference type="Proteomes" id="UP001596997">
    <property type="component" value="Unassembled WGS sequence"/>
</dbReference>
<sequence length="62" mass="7196">MIKYIKESFGELKTNVTWPTWANAQRMTVTVAVFSVLFSLAIWGVDTVFSTLVEKYFELMKK</sequence>
<dbReference type="NCBIfam" id="TIGR00964">
    <property type="entry name" value="secE_bact"/>
    <property type="match status" value="1"/>
</dbReference>
<evidence type="ECO:0000313" key="9">
    <source>
        <dbReference type="EMBL" id="MFD0963375.1"/>
    </source>
</evidence>
<comment type="subunit">
    <text evidence="8">Component of the Sec protein translocase complex. Heterotrimer consisting of SecY, SecE and SecG subunits. The heterotrimers can form oligomers, although 1 heterotrimer is thought to be able to translocate proteins. Interacts with the ribosome. Interacts with SecDF, and other proteins may be involved. Interacts with SecA.</text>
</comment>
<comment type="function">
    <text evidence="8">Essential subunit of the Sec protein translocation channel SecYEG. Clamps together the 2 halves of SecY. May contact the channel plug during translocation.</text>
</comment>
<accession>A0ABW3I0P7</accession>